<name>A0A0A8YBJ5_ARUDO</name>
<accession>A0A0A8YBJ5</accession>
<sequence>MCSCSELPAAHLTWTRRNPHIFRSGSHTSQGSSPPFV</sequence>
<proteinExistence type="predicted"/>
<reference evidence="1" key="2">
    <citation type="journal article" date="2015" name="Data Brief">
        <title>Shoot transcriptome of the giant reed, Arundo donax.</title>
        <authorList>
            <person name="Barrero R.A."/>
            <person name="Guerrero F.D."/>
            <person name="Moolhuijzen P."/>
            <person name="Goolsby J.A."/>
            <person name="Tidwell J."/>
            <person name="Bellgard S.E."/>
            <person name="Bellgard M.I."/>
        </authorList>
    </citation>
    <scope>NUCLEOTIDE SEQUENCE</scope>
    <source>
        <tissue evidence="1">Shoot tissue taken approximately 20 cm above the soil surface</tissue>
    </source>
</reference>
<dbReference type="AlphaFoldDB" id="A0A0A8YBJ5"/>
<protein>
    <submittedName>
        <fullName evidence="1">Uncharacterized protein</fullName>
    </submittedName>
</protein>
<dbReference type="EMBL" id="GBRH01274551">
    <property type="protein sequence ID" value="JAD23344.1"/>
    <property type="molecule type" value="Transcribed_RNA"/>
</dbReference>
<organism evidence="1">
    <name type="scientific">Arundo donax</name>
    <name type="common">Giant reed</name>
    <name type="synonym">Donax arundinaceus</name>
    <dbReference type="NCBI Taxonomy" id="35708"/>
    <lineage>
        <taxon>Eukaryota</taxon>
        <taxon>Viridiplantae</taxon>
        <taxon>Streptophyta</taxon>
        <taxon>Embryophyta</taxon>
        <taxon>Tracheophyta</taxon>
        <taxon>Spermatophyta</taxon>
        <taxon>Magnoliopsida</taxon>
        <taxon>Liliopsida</taxon>
        <taxon>Poales</taxon>
        <taxon>Poaceae</taxon>
        <taxon>PACMAD clade</taxon>
        <taxon>Arundinoideae</taxon>
        <taxon>Arundineae</taxon>
        <taxon>Arundo</taxon>
    </lineage>
</organism>
<reference evidence="1" key="1">
    <citation type="submission" date="2014-09" db="EMBL/GenBank/DDBJ databases">
        <authorList>
            <person name="Magalhaes I.L.F."/>
            <person name="Oliveira U."/>
            <person name="Santos F.R."/>
            <person name="Vidigal T.H.D.A."/>
            <person name="Brescovit A.D."/>
            <person name="Santos A.J."/>
        </authorList>
    </citation>
    <scope>NUCLEOTIDE SEQUENCE</scope>
    <source>
        <tissue evidence="1">Shoot tissue taken approximately 20 cm above the soil surface</tissue>
    </source>
</reference>
<evidence type="ECO:0000313" key="1">
    <source>
        <dbReference type="EMBL" id="JAD23344.1"/>
    </source>
</evidence>